<evidence type="ECO:0000313" key="2">
    <source>
        <dbReference type="EMBL" id="MEE2025281.1"/>
    </source>
</evidence>
<feature type="signal peptide" evidence="1">
    <location>
        <begin position="1"/>
        <end position="18"/>
    </location>
</feature>
<keyword evidence="3" id="KW-1185">Reference proteome</keyword>
<proteinExistence type="predicted"/>
<keyword evidence="1" id="KW-0732">Signal</keyword>
<dbReference type="InterPro" id="IPR021379">
    <property type="entry name" value="DUF3012"/>
</dbReference>
<protein>
    <submittedName>
        <fullName evidence="2">DUF3012 domain-containing protein</fullName>
    </submittedName>
</protein>
<feature type="chain" id="PRO_5047141848" evidence="1">
    <location>
        <begin position="19"/>
        <end position="58"/>
    </location>
</feature>
<reference evidence="2 3" key="1">
    <citation type="submission" date="2023-06" db="EMBL/GenBank/DDBJ databases">
        <title>Alkalimonas sp., MEB004 an alkaliphilic bacterium isolated from Lonar Lake, India.</title>
        <authorList>
            <person name="Joshi A."/>
            <person name="Thite S."/>
        </authorList>
    </citation>
    <scope>NUCLEOTIDE SEQUENCE [LARGE SCALE GENOMIC DNA]</scope>
    <source>
        <strain evidence="2 3">MEB004</strain>
    </source>
</reference>
<gene>
    <name evidence="2" type="ORF">QWF21_13625</name>
</gene>
<sequence length="58" mass="6258">MKKVLVILMLSSALLALAGCSPAVGSSKWCKAMEAKPQSEWSINDGEAYIEHCFLADD</sequence>
<comment type="caution">
    <text evidence="2">The sequence shown here is derived from an EMBL/GenBank/DDBJ whole genome shotgun (WGS) entry which is preliminary data.</text>
</comment>
<dbReference type="PROSITE" id="PS51257">
    <property type="entry name" value="PROKAR_LIPOPROTEIN"/>
    <property type="match status" value="1"/>
</dbReference>
<accession>A0ABU7JIN2</accession>
<evidence type="ECO:0000256" key="1">
    <source>
        <dbReference type="SAM" id="SignalP"/>
    </source>
</evidence>
<dbReference type="Pfam" id="PF11216">
    <property type="entry name" value="DUF3012"/>
    <property type="match status" value="1"/>
</dbReference>
<dbReference type="Proteomes" id="UP001339167">
    <property type="component" value="Unassembled WGS sequence"/>
</dbReference>
<evidence type="ECO:0000313" key="3">
    <source>
        <dbReference type="Proteomes" id="UP001339167"/>
    </source>
</evidence>
<name>A0ABU7JIN2_9GAMM</name>
<dbReference type="EMBL" id="JAUGZK010000011">
    <property type="protein sequence ID" value="MEE2025281.1"/>
    <property type="molecule type" value="Genomic_DNA"/>
</dbReference>
<dbReference type="RefSeq" id="WP_330088599.1">
    <property type="nucleotide sequence ID" value="NZ_JAUGZK010000011.1"/>
</dbReference>
<organism evidence="2 3">
    <name type="scientific">Alkalimonas mucilaginosa</name>
    <dbReference type="NCBI Taxonomy" id="3057676"/>
    <lineage>
        <taxon>Bacteria</taxon>
        <taxon>Pseudomonadati</taxon>
        <taxon>Pseudomonadota</taxon>
        <taxon>Gammaproteobacteria</taxon>
        <taxon>Alkalimonas</taxon>
    </lineage>
</organism>